<name>G0R365_ICHMU</name>
<dbReference type="EC" id="2.1.1.43" evidence="2"/>
<protein>
    <submittedName>
        <fullName evidence="2">IQ calmodulin-binding motif family protein, putative</fullName>
        <ecNumber evidence="2">2.1.1.43</ecNumber>
    </submittedName>
</protein>
<sequence length="341" mass="39709">MGTCNTYFQEKQEIDPYNVPQESQPIKLDNIEESQQKVIKIQAHVRGHQQRKQVEELKLKESEDIPPTEIATPFYGTFEPQKDIVLKVLQENPKFNWPARAEFKNLTRLAPYKIIKNEAIYKGQWKNSKRHGRGIQYWPDSSVYQGDWENDMANGQGRLIHSDGDYYQGSWVNDRAQGKGIFKHIDGQMYEGDWLEDKQNGFGKEIQHLFIYEGEFQNGFKHGKGKLTWKEDQSYYDGEFQNGIIQGTGTYYFKDGKKYQGYWVNGKMHGYGEMYYCNGKIYKGQFEQDVKHGQGEMRYPDGKVYIGEWKNNKQNGQGKVILADGRIGKGIFKDGKLIKDD</sequence>
<dbReference type="EMBL" id="GL984293">
    <property type="protein sequence ID" value="EGR28088.1"/>
    <property type="molecule type" value="Genomic_DNA"/>
</dbReference>
<dbReference type="Gene3D" id="1.20.5.190">
    <property type="match status" value="1"/>
</dbReference>
<dbReference type="OMA" id="YRWNGRK"/>
<gene>
    <name evidence="2" type="ORF">IMG5_183450</name>
</gene>
<evidence type="ECO:0000313" key="3">
    <source>
        <dbReference type="Proteomes" id="UP000008983"/>
    </source>
</evidence>
<dbReference type="OrthoDB" id="423343at2759"/>
<organism evidence="2 3">
    <name type="scientific">Ichthyophthirius multifiliis</name>
    <name type="common">White spot disease agent</name>
    <name type="synonym">Ich</name>
    <dbReference type="NCBI Taxonomy" id="5932"/>
    <lineage>
        <taxon>Eukaryota</taxon>
        <taxon>Sar</taxon>
        <taxon>Alveolata</taxon>
        <taxon>Ciliophora</taxon>
        <taxon>Intramacronucleata</taxon>
        <taxon>Oligohymenophorea</taxon>
        <taxon>Hymenostomatida</taxon>
        <taxon>Ophryoglenina</taxon>
        <taxon>Ichthyophthirius</taxon>
    </lineage>
</organism>
<accession>G0R365</accession>
<dbReference type="SMART" id="SM00698">
    <property type="entry name" value="MORN"/>
    <property type="match status" value="9"/>
</dbReference>
<dbReference type="InParanoid" id="G0R365"/>
<keyword evidence="3" id="KW-1185">Reference proteome</keyword>
<evidence type="ECO:0000313" key="2">
    <source>
        <dbReference type="EMBL" id="EGR28088.1"/>
    </source>
</evidence>
<reference evidence="2 3" key="1">
    <citation type="submission" date="2011-07" db="EMBL/GenBank/DDBJ databases">
        <authorList>
            <person name="Coyne R."/>
            <person name="Brami D."/>
            <person name="Johnson J."/>
            <person name="Hostetler J."/>
            <person name="Hannick L."/>
            <person name="Clark T."/>
            <person name="Cassidy-Hanley D."/>
            <person name="Inman J."/>
        </authorList>
    </citation>
    <scope>NUCLEOTIDE SEQUENCE [LARGE SCALE GENOMIC DNA]</scope>
    <source>
        <strain evidence="2 3">G5</strain>
    </source>
</reference>
<dbReference type="Pfam" id="PF02493">
    <property type="entry name" value="MORN"/>
    <property type="match status" value="9"/>
</dbReference>
<dbReference type="STRING" id="857967.G0R365"/>
<dbReference type="GO" id="GO:0008168">
    <property type="term" value="F:methyltransferase activity"/>
    <property type="evidence" value="ECO:0007669"/>
    <property type="project" value="UniProtKB-KW"/>
</dbReference>
<dbReference type="RefSeq" id="XP_004027433.1">
    <property type="nucleotide sequence ID" value="XM_004027384.1"/>
</dbReference>
<dbReference type="PANTHER" id="PTHR43215:SF14">
    <property type="entry name" value="RADIAL SPOKE HEAD 1 HOMOLOG"/>
    <property type="match status" value="1"/>
</dbReference>
<keyword evidence="2" id="KW-0808">Transferase</keyword>
<dbReference type="eggNOG" id="KOG0229">
    <property type="taxonomic scope" value="Eukaryota"/>
</dbReference>
<dbReference type="SUPFAM" id="SSF82185">
    <property type="entry name" value="Histone H3 K4-specific methyltransferase SET7/9 N-terminal domain"/>
    <property type="match status" value="2"/>
</dbReference>
<dbReference type="Proteomes" id="UP000008983">
    <property type="component" value="Unassembled WGS sequence"/>
</dbReference>
<dbReference type="InterPro" id="IPR000048">
    <property type="entry name" value="IQ_motif_EF-hand-BS"/>
</dbReference>
<dbReference type="AlphaFoldDB" id="G0R365"/>
<dbReference type="InterPro" id="IPR003409">
    <property type="entry name" value="MORN"/>
</dbReference>
<dbReference type="GeneID" id="14904170"/>
<keyword evidence="2" id="KW-0489">Methyltransferase</keyword>
<keyword evidence="1" id="KW-0677">Repeat</keyword>
<dbReference type="PANTHER" id="PTHR43215">
    <property type="entry name" value="RADIAL SPOKE HEAD 1 HOMOLOG"/>
    <property type="match status" value="1"/>
</dbReference>
<dbReference type="Gene3D" id="2.20.110.10">
    <property type="entry name" value="Histone H3 K4-specific methyltransferase SET7/9 N-terminal domain"/>
    <property type="match status" value="3"/>
</dbReference>
<dbReference type="PROSITE" id="PS50096">
    <property type="entry name" value="IQ"/>
    <property type="match status" value="1"/>
</dbReference>
<dbReference type="GO" id="GO:0032259">
    <property type="term" value="P:methylation"/>
    <property type="evidence" value="ECO:0007669"/>
    <property type="project" value="UniProtKB-KW"/>
</dbReference>
<dbReference type="Pfam" id="PF00612">
    <property type="entry name" value="IQ"/>
    <property type="match status" value="1"/>
</dbReference>
<proteinExistence type="predicted"/>
<evidence type="ECO:0000256" key="1">
    <source>
        <dbReference type="ARBA" id="ARBA00022737"/>
    </source>
</evidence>